<dbReference type="GO" id="GO:0006402">
    <property type="term" value="P:mRNA catabolic process"/>
    <property type="evidence" value="ECO:0007669"/>
    <property type="project" value="TreeGrafter"/>
</dbReference>
<sequence>MKRGDVVTVAASGDYGKPRPAVIVQTDALPAEHASVIVCQMTSDVAEAPDFRVTIEPTEKNGLRTRSQIMADKPVTIRRARVGRKSRVA</sequence>
<dbReference type="InterPro" id="IPR003477">
    <property type="entry name" value="PemK-like"/>
</dbReference>
<dbReference type="SUPFAM" id="SSF50118">
    <property type="entry name" value="Cell growth inhibitor/plasmid maintenance toxic component"/>
    <property type="match status" value="1"/>
</dbReference>
<protein>
    <submittedName>
        <fullName evidence="1">Transcriptional modulator of MazE/toxin, MazF</fullName>
    </submittedName>
</protein>
<dbReference type="PANTHER" id="PTHR33988">
    <property type="entry name" value="ENDORIBONUCLEASE MAZF-RELATED"/>
    <property type="match status" value="1"/>
</dbReference>
<reference evidence="1" key="2">
    <citation type="journal article" date="2014" name="ISME J.">
        <title>Microbial stratification in low pH oxic and suboxic macroscopic growths along an acid mine drainage.</title>
        <authorList>
            <person name="Mendez-Garcia C."/>
            <person name="Mesa V."/>
            <person name="Sprenger R.R."/>
            <person name="Richter M."/>
            <person name="Diez M.S."/>
            <person name="Solano J."/>
            <person name="Bargiela R."/>
            <person name="Golyshina O.V."/>
            <person name="Manteca A."/>
            <person name="Ramos J.L."/>
            <person name="Gallego J.R."/>
            <person name="Llorente I."/>
            <person name="Martins Dos Santos V.A."/>
            <person name="Jensen O.N."/>
            <person name="Pelaez A.I."/>
            <person name="Sanchez J."/>
            <person name="Ferrer M."/>
        </authorList>
    </citation>
    <scope>NUCLEOTIDE SEQUENCE</scope>
</reference>
<name>T0Z1D2_9ZZZZ</name>
<dbReference type="GO" id="GO:0004521">
    <property type="term" value="F:RNA endonuclease activity"/>
    <property type="evidence" value="ECO:0007669"/>
    <property type="project" value="TreeGrafter"/>
</dbReference>
<dbReference type="EMBL" id="AUZX01012705">
    <property type="protein sequence ID" value="EQD38012.1"/>
    <property type="molecule type" value="Genomic_DNA"/>
</dbReference>
<dbReference type="GO" id="GO:0016075">
    <property type="term" value="P:rRNA catabolic process"/>
    <property type="evidence" value="ECO:0007669"/>
    <property type="project" value="TreeGrafter"/>
</dbReference>
<comment type="caution">
    <text evidence="1">The sequence shown here is derived from an EMBL/GenBank/DDBJ whole genome shotgun (WGS) entry which is preliminary data.</text>
</comment>
<dbReference type="Pfam" id="PF02452">
    <property type="entry name" value="PemK_toxin"/>
    <property type="match status" value="1"/>
</dbReference>
<evidence type="ECO:0000313" key="1">
    <source>
        <dbReference type="EMBL" id="EQD38012.1"/>
    </source>
</evidence>
<dbReference type="Gene3D" id="2.30.30.110">
    <property type="match status" value="1"/>
</dbReference>
<accession>T0Z1D2</accession>
<dbReference type="InterPro" id="IPR011067">
    <property type="entry name" value="Plasmid_toxin/cell-grow_inhib"/>
</dbReference>
<gene>
    <name evidence="1" type="ORF">B1A_17273</name>
</gene>
<dbReference type="GO" id="GO:0003677">
    <property type="term" value="F:DNA binding"/>
    <property type="evidence" value="ECO:0007669"/>
    <property type="project" value="InterPro"/>
</dbReference>
<dbReference type="AlphaFoldDB" id="T0Z1D2"/>
<organism evidence="1">
    <name type="scientific">mine drainage metagenome</name>
    <dbReference type="NCBI Taxonomy" id="410659"/>
    <lineage>
        <taxon>unclassified sequences</taxon>
        <taxon>metagenomes</taxon>
        <taxon>ecological metagenomes</taxon>
    </lineage>
</organism>
<proteinExistence type="predicted"/>
<reference evidence="1" key="1">
    <citation type="submission" date="2013-08" db="EMBL/GenBank/DDBJ databases">
        <authorList>
            <person name="Mendez C."/>
            <person name="Richter M."/>
            <person name="Ferrer M."/>
            <person name="Sanchez J."/>
        </authorList>
    </citation>
    <scope>NUCLEOTIDE SEQUENCE</scope>
</reference>